<evidence type="ECO:0000313" key="2">
    <source>
        <dbReference type="Proteomes" id="UP000036410"/>
    </source>
</evidence>
<accession>A0A806TJI2</accession>
<sequence>MIMIIEIDGFFHQVLLTGKKCSKQQLKQMYLQAKEITIESKDFSNVFCRLHNFEQIPYSKDIKVDFVLDTDTDRIYALSY</sequence>
<dbReference type="EMBL" id="CP010586">
    <property type="protein sequence ID" value="AKP77788.1"/>
    <property type="molecule type" value="Genomic_DNA"/>
</dbReference>
<gene>
    <name evidence="1" type="ORF">AS52_02827</name>
</gene>
<evidence type="ECO:0000313" key="1">
    <source>
        <dbReference type="EMBL" id="AKP77788.1"/>
    </source>
</evidence>
<organism evidence="1 2">
    <name type="scientific">Priestia megaterium Q3</name>
    <dbReference type="NCBI Taxonomy" id="1452722"/>
    <lineage>
        <taxon>Bacteria</taxon>
        <taxon>Bacillati</taxon>
        <taxon>Bacillota</taxon>
        <taxon>Bacilli</taxon>
        <taxon>Bacillales</taxon>
        <taxon>Bacillaceae</taxon>
        <taxon>Priestia</taxon>
    </lineage>
</organism>
<name>A0A806TJI2_PRIMG</name>
<reference evidence="1 2" key="1">
    <citation type="submission" date="2015-01" db="EMBL/GenBank/DDBJ databases">
        <title>Genome sequence of bacillus megaterium Q3.</title>
        <authorList>
            <person name="Wang Y."/>
            <person name="Luo K."/>
            <person name="Bai L."/>
            <person name="Luo F."/>
        </authorList>
    </citation>
    <scope>NUCLEOTIDE SEQUENCE [LARGE SCALE GENOMIC DNA]</scope>
    <source>
        <strain evidence="1 2">Q3</strain>
    </source>
</reference>
<protein>
    <submittedName>
        <fullName evidence="1">Uncharacterized protein</fullName>
    </submittedName>
</protein>
<dbReference type="AlphaFoldDB" id="A0A806TJI2"/>
<dbReference type="Proteomes" id="UP000036410">
    <property type="component" value="Chromosome"/>
</dbReference>
<proteinExistence type="predicted"/>